<dbReference type="PANTHER" id="PTHR37984">
    <property type="entry name" value="PROTEIN CBG26694"/>
    <property type="match status" value="1"/>
</dbReference>
<dbReference type="PANTHER" id="PTHR37984:SF5">
    <property type="entry name" value="PROTEIN NYNRIN-LIKE"/>
    <property type="match status" value="1"/>
</dbReference>
<gene>
    <name evidence="5" type="ORF">HNY73_022010</name>
</gene>
<organism evidence="5 6">
    <name type="scientific">Argiope bruennichi</name>
    <name type="common">Wasp spider</name>
    <name type="synonym">Aranea bruennichi</name>
    <dbReference type="NCBI Taxonomy" id="94029"/>
    <lineage>
        <taxon>Eukaryota</taxon>
        <taxon>Metazoa</taxon>
        <taxon>Ecdysozoa</taxon>
        <taxon>Arthropoda</taxon>
        <taxon>Chelicerata</taxon>
        <taxon>Arachnida</taxon>
        <taxon>Araneae</taxon>
        <taxon>Araneomorphae</taxon>
        <taxon>Entelegynae</taxon>
        <taxon>Araneoidea</taxon>
        <taxon>Araneidae</taxon>
        <taxon>Argiope</taxon>
    </lineage>
</organism>
<keyword evidence="2" id="KW-0175">Coiled coil</keyword>
<evidence type="ECO:0000256" key="2">
    <source>
        <dbReference type="SAM" id="Coils"/>
    </source>
</evidence>
<feature type="domain" description="Reverse transcriptase/retrotransposon-derived protein RNase H-like" evidence="4">
    <location>
        <begin position="1404"/>
        <end position="1462"/>
    </location>
</feature>
<dbReference type="InterPro" id="IPR041577">
    <property type="entry name" value="RT_RNaseH_2"/>
</dbReference>
<feature type="coiled-coil region" evidence="2">
    <location>
        <begin position="1626"/>
        <end position="1653"/>
    </location>
</feature>
<name>A0A8T0E176_ARGBR</name>
<accession>A0A8T0E176</accession>
<evidence type="ECO:0000259" key="4">
    <source>
        <dbReference type="Pfam" id="PF17919"/>
    </source>
</evidence>
<feature type="region of interest" description="Disordered" evidence="3">
    <location>
        <begin position="1231"/>
        <end position="1284"/>
    </location>
</feature>
<dbReference type="GO" id="GO:0003824">
    <property type="term" value="F:catalytic activity"/>
    <property type="evidence" value="ECO:0007669"/>
    <property type="project" value="UniProtKB-KW"/>
</dbReference>
<reference evidence="5" key="2">
    <citation type="submission" date="2020-06" db="EMBL/GenBank/DDBJ databases">
        <authorList>
            <person name="Sheffer M."/>
        </authorList>
    </citation>
    <scope>NUCLEOTIDE SEQUENCE</scope>
</reference>
<feature type="compositionally biased region" description="Basic and acidic residues" evidence="3">
    <location>
        <begin position="1269"/>
        <end position="1284"/>
    </location>
</feature>
<evidence type="ECO:0000256" key="1">
    <source>
        <dbReference type="ARBA" id="ARBA00023268"/>
    </source>
</evidence>
<reference evidence="5" key="1">
    <citation type="journal article" date="2020" name="bioRxiv">
        <title>Chromosome-level reference genome of the European wasp spider Argiope bruennichi: a resource for studies on range expansion and evolutionary adaptation.</title>
        <authorList>
            <person name="Sheffer M.M."/>
            <person name="Hoppe A."/>
            <person name="Krehenwinkel H."/>
            <person name="Uhl G."/>
            <person name="Kuss A.W."/>
            <person name="Jensen L."/>
            <person name="Jensen C."/>
            <person name="Gillespie R.G."/>
            <person name="Hoff K.J."/>
            <person name="Prost S."/>
        </authorList>
    </citation>
    <scope>NUCLEOTIDE SEQUENCE</scope>
</reference>
<dbReference type="EMBL" id="JABXBU010002231">
    <property type="protein sequence ID" value="KAF8763875.1"/>
    <property type="molecule type" value="Genomic_DNA"/>
</dbReference>
<evidence type="ECO:0000313" key="6">
    <source>
        <dbReference type="Proteomes" id="UP000807504"/>
    </source>
</evidence>
<evidence type="ECO:0000313" key="5">
    <source>
        <dbReference type="EMBL" id="KAF8763875.1"/>
    </source>
</evidence>
<feature type="region of interest" description="Disordered" evidence="3">
    <location>
        <begin position="1679"/>
        <end position="1707"/>
    </location>
</feature>
<sequence length="1707" mass="196205">MPFFLRPCVKLRKKKKKTIKKTSSMYFKPYLDKESPVTSEAIQEGASNCFASIDRDAKEHDLQPELILGISESQTVNTEVKESENVEKIERNAGVPSPDRDIFDILSSAMQLLSEEKSSSDGNRYNILSSSSRCEEEEDNSEFRGLLNGSFEISGNKLNDAKEQQFPEFFMKECDEDSIEDEAKTQNFIIANRITKDMLLADIYKAESECKAEIIKIPTKTCSADIMKFVSTHHQIKVENLAPLTTKKCYTEKKIPSVKHKSIDTGEYMHEDKIFQLENVSTVETAAINLISSPEKADWEFESALNMQKEPSIFAISDQQQESTQPKKNQLFDPELSVAIQKALGITFCESNHENITQEFSANHENTNKEVLVKDSFDTGHLEISGAFTQRETDERKFPAECMNLSFGDNRPEPLKINVHTIENALVNDRYFSELQETSKTITELVPPILSECSGDHPAKINNPYEKGFTCRLAAKIMNDTPSDVSTNAKNADLKTKSNTKQCRTFNKRRRSRNVLLNSLKLSSDDLTKEIKNTDRLFSAEKSEKNYSSNTNDKNNPCDDLTLQMDELKCNKIERQEEVVNRALMHKIKPMETGGNYEEDYRKFDLKTMTDNLDNKYAQSFTKSVANNKSPNTESKNLENKPEIFEIYSIKRSKDSHFIEKAINPFEITEELHMRVLEIIKKILSFVQREVILLYQNNEYEPKNFKYFIKELLFDYNFCDGQKSEKLSKIQNPINNFDKNSVIPMEAETSTGEDEIVGICLFKDPEIKINENYEISQHKHNINGDNMESSDIPIDNTKYESELYGQNFESSFREKISNSKEKEDRDFLTTEISINREKSFEDLKISQSLDEYLAFAEQLKCQNKTQKSKNTLTPTNHNTDKDLLDGFNSEVLSIADENIHCFQKTSDYPTLVPPLNNLKHFSLDDINLLDETKMDKIIESPNLSSECGDTANNDSCSEIFASSGDKCLNLDTSENNAKFEERETSDSTTKSHLLESNVDNWTREVQDKSHLHGQDLLNRFTIVLSPRKNNEIVNCNVNMTVSENAASSTPPISIHVTREDTIKREKCSAKTRDIGPKPSAEDIMEICHRHRAHKFDLKPFDKERLKNLELYDLNKSEALKPMKKQTRIIPIHPSESFEFTLSNLDNSIKSKKKLMKHSVKFSKYDSNKLLEPYQTRYKGSRSVHDDDDNNSVHEVDKEEEKKFNNHFCRRYDLPNSPVYGTPARRKILTASKAIRSPKHSLKGESSALKDIRRNKTSPNKKIVNNPKLHPLDKSSPEYKREENRRSKVLQNAMHLDDSQRPLNSPFTNYRQHLLCTKHNSPTDLNSKFDDKFKSWETLIDSAMLAENWTSMKYKITLSKSSKTFEFERIAKSPNSHEMAEVRTSDIARGLSNLRKKNIVLKCSEKEPQDFQTLKKCLVTPPVLKQIYLTKPFIVRADASGYDLGELILQVENPTDENPIEYARYIEGAGITVTSDHQRLNWLISLSSSTGWLAKWAFQIHTYNFQIAYFSAKDNAVANILSRPEFNDKETCELQIIVIDVELRTASELRTEQLKDLELQKSIDCFENINKIVDFANWTEKVYVLNQRLLDALQLNFAQELGTLDDVTTDLQSVVNDNFFPEFTSYLKHFERNISQIKENIEKSQDRRKAHAEKSRTPRPNYKPYDLVWVKLHPLSKANQIKSAKSMPRKDGPNIILSQKSTPSFINS</sequence>
<keyword evidence="1" id="KW-0511">Multifunctional enzyme</keyword>
<dbReference type="Proteomes" id="UP000807504">
    <property type="component" value="Unassembled WGS sequence"/>
</dbReference>
<keyword evidence="6" id="KW-1185">Reference proteome</keyword>
<feature type="compositionally biased region" description="Polar residues" evidence="3">
    <location>
        <begin position="1695"/>
        <end position="1707"/>
    </location>
</feature>
<dbReference type="SUPFAM" id="SSF56672">
    <property type="entry name" value="DNA/RNA polymerases"/>
    <property type="match status" value="1"/>
</dbReference>
<evidence type="ECO:0000256" key="3">
    <source>
        <dbReference type="SAM" id="MobiDB-lite"/>
    </source>
</evidence>
<comment type="caution">
    <text evidence="5">The sequence shown here is derived from an EMBL/GenBank/DDBJ whole genome shotgun (WGS) entry which is preliminary data.</text>
</comment>
<feature type="compositionally biased region" description="Basic and acidic residues" evidence="3">
    <location>
        <begin position="1190"/>
        <end position="1200"/>
    </location>
</feature>
<feature type="region of interest" description="Disordered" evidence="3">
    <location>
        <begin position="1176"/>
        <end position="1200"/>
    </location>
</feature>
<dbReference type="InterPro" id="IPR043502">
    <property type="entry name" value="DNA/RNA_pol_sf"/>
</dbReference>
<dbReference type="InterPro" id="IPR050951">
    <property type="entry name" value="Retrovirus_Pol_polyprotein"/>
</dbReference>
<protein>
    <submittedName>
        <fullName evidence="5">Retrovirus-related Pol polyprotein like</fullName>
    </submittedName>
</protein>
<dbReference type="Pfam" id="PF17919">
    <property type="entry name" value="RT_RNaseH_2"/>
    <property type="match status" value="1"/>
</dbReference>
<proteinExistence type="predicted"/>
<dbReference type="GO" id="GO:0071897">
    <property type="term" value="P:DNA biosynthetic process"/>
    <property type="evidence" value="ECO:0007669"/>
    <property type="project" value="UniProtKB-ARBA"/>
</dbReference>